<evidence type="ECO:0000313" key="3">
    <source>
        <dbReference type="Proteomes" id="UP001295684"/>
    </source>
</evidence>
<organism evidence="2 3">
    <name type="scientific">Euplotes crassus</name>
    <dbReference type="NCBI Taxonomy" id="5936"/>
    <lineage>
        <taxon>Eukaryota</taxon>
        <taxon>Sar</taxon>
        <taxon>Alveolata</taxon>
        <taxon>Ciliophora</taxon>
        <taxon>Intramacronucleata</taxon>
        <taxon>Spirotrichea</taxon>
        <taxon>Hypotrichia</taxon>
        <taxon>Euplotida</taxon>
        <taxon>Euplotidae</taxon>
        <taxon>Moneuplotes</taxon>
    </lineage>
</organism>
<sequence length="300" mass="35504">MGDFEGELNTMSTDPDQSDTELSYPYIHERLMTGLVPENLESSTFMSSQMDEIMSEDESDFSFEPDEREEVKVQSGDNQDKDEEPMDQFLYLPRLSPLTHHTNHHYVYHDLIPSESRNYGSLYIKLKEIVYLVLYASPSHYSPENVMNTLYSKISKYSSEYSKSLISCRRLDRILAHLPSYSSLYEHWKLCMERPKFKTLFVVFIAFECYHSILLAIDSPLYMDFLGEYLPMKKQMVDMLDEDNFDILMYYVKRRVPKLSDRYGIEDQDQCLAKVLRCINEEEQMCFEMTKRNRPSLFYA</sequence>
<gene>
    <name evidence="2" type="ORF">ECRASSUSDP1_LOCUS12023</name>
</gene>
<evidence type="ECO:0000313" key="2">
    <source>
        <dbReference type="EMBL" id="CAI2370705.1"/>
    </source>
</evidence>
<accession>A0AAD1XDR3</accession>
<keyword evidence="3" id="KW-1185">Reference proteome</keyword>
<evidence type="ECO:0000256" key="1">
    <source>
        <dbReference type="SAM" id="MobiDB-lite"/>
    </source>
</evidence>
<reference evidence="2" key="1">
    <citation type="submission" date="2023-07" db="EMBL/GenBank/DDBJ databases">
        <authorList>
            <consortium name="AG Swart"/>
            <person name="Singh M."/>
            <person name="Singh A."/>
            <person name="Seah K."/>
            <person name="Emmerich C."/>
        </authorList>
    </citation>
    <scope>NUCLEOTIDE SEQUENCE</scope>
    <source>
        <strain evidence="2">DP1</strain>
    </source>
</reference>
<dbReference type="AlphaFoldDB" id="A0AAD1XDR3"/>
<dbReference type="EMBL" id="CAMPGE010011905">
    <property type="protein sequence ID" value="CAI2370705.1"/>
    <property type="molecule type" value="Genomic_DNA"/>
</dbReference>
<comment type="caution">
    <text evidence="2">The sequence shown here is derived from an EMBL/GenBank/DDBJ whole genome shotgun (WGS) entry which is preliminary data.</text>
</comment>
<dbReference type="Proteomes" id="UP001295684">
    <property type="component" value="Unassembled WGS sequence"/>
</dbReference>
<feature type="region of interest" description="Disordered" evidence="1">
    <location>
        <begin position="55"/>
        <end position="84"/>
    </location>
</feature>
<name>A0AAD1XDR3_EUPCR</name>
<proteinExistence type="predicted"/>
<feature type="region of interest" description="Disordered" evidence="1">
    <location>
        <begin position="1"/>
        <end position="21"/>
    </location>
</feature>
<feature type="compositionally biased region" description="Acidic residues" evidence="1">
    <location>
        <begin position="55"/>
        <end position="68"/>
    </location>
</feature>
<protein>
    <submittedName>
        <fullName evidence="2">Uncharacterized protein</fullName>
    </submittedName>
</protein>